<evidence type="ECO:0000256" key="8">
    <source>
        <dbReference type="ARBA" id="ARBA00023224"/>
    </source>
</evidence>
<comment type="similarity">
    <text evidence="9">Belongs to the chemokine-like receptor (CMKLR) family.</text>
</comment>
<evidence type="ECO:0000256" key="4">
    <source>
        <dbReference type="ARBA" id="ARBA00023040"/>
    </source>
</evidence>
<dbReference type="GO" id="GO:0005886">
    <property type="term" value="C:plasma membrane"/>
    <property type="evidence" value="ECO:0007669"/>
    <property type="project" value="TreeGrafter"/>
</dbReference>
<dbReference type="GO" id="GO:0004930">
    <property type="term" value="F:G protein-coupled receptor activity"/>
    <property type="evidence" value="ECO:0007669"/>
    <property type="project" value="UniProtKB-KW"/>
</dbReference>
<dbReference type="GeneID" id="115479936"/>
<reference evidence="14" key="2">
    <citation type="submission" date="2025-08" db="UniProtKB">
        <authorList>
            <consortium name="RefSeq"/>
        </authorList>
    </citation>
    <scope>IDENTIFICATION</scope>
</reference>
<feature type="transmembrane region" description="Helical" evidence="11">
    <location>
        <begin position="95"/>
        <end position="119"/>
    </location>
</feature>
<comment type="similarity">
    <text evidence="10">Belongs to the G-protein coupled receptor 1 family.</text>
</comment>
<keyword evidence="2 10" id="KW-0812">Transmembrane</keyword>
<evidence type="ECO:0000256" key="11">
    <source>
        <dbReference type="SAM" id="Phobius"/>
    </source>
</evidence>
<dbReference type="FunFam" id="1.20.1070.10:FF:000034">
    <property type="entry name" value="G-protein coupled receptor 1"/>
    <property type="match status" value="1"/>
</dbReference>
<dbReference type="InterPro" id="IPR000826">
    <property type="entry name" value="Formyl_rcpt-rel"/>
</dbReference>
<keyword evidence="3 11" id="KW-1133">Transmembrane helix</keyword>
<dbReference type="FunCoup" id="A0A6P7ZEU8">
    <property type="interactions" value="806"/>
</dbReference>
<dbReference type="PRINTS" id="PR00526">
    <property type="entry name" value="FMETLEUPHER"/>
</dbReference>
<evidence type="ECO:0000256" key="5">
    <source>
        <dbReference type="ARBA" id="ARBA00023136"/>
    </source>
</evidence>
<dbReference type="PANTHER" id="PTHR24225:SF49">
    <property type="entry name" value="CHEMERIN-LIKE RECEPTOR 1"/>
    <property type="match status" value="1"/>
</dbReference>
<feature type="transmembrane region" description="Helical" evidence="11">
    <location>
        <begin position="267"/>
        <end position="286"/>
    </location>
</feature>
<keyword evidence="5 11" id="KW-0472">Membrane</keyword>
<evidence type="ECO:0000259" key="12">
    <source>
        <dbReference type="PROSITE" id="PS50262"/>
    </source>
</evidence>
<evidence type="ECO:0000256" key="7">
    <source>
        <dbReference type="ARBA" id="ARBA00023170"/>
    </source>
</evidence>
<dbReference type="RefSeq" id="XP_030074129.1">
    <property type="nucleotide sequence ID" value="XM_030218269.1"/>
</dbReference>
<dbReference type="KEGG" id="muo:115479936"/>
<feature type="transmembrane region" description="Helical" evidence="11">
    <location>
        <begin position="55"/>
        <end position="83"/>
    </location>
</feature>
<feature type="transmembrane region" description="Helical" evidence="11">
    <location>
        <begin position="306"/>
        <end position="327"/>
    </location>
</feature>
<dbReference type="GO" id="GO:0004875">
    <property type="term" value="F:complement receptor activity"/>
    <property type="evidence" value="ECO:0007669"/>
    <property type="project" value="TreeGrafter"/>
</dbReference>
<dbReference type="Pfam" id="PF00001">
    <property type="entry name" value="7tm_1"/>
    <property type="match status" value="1"/>
</dbReference>
<gene>
    <name evidence="14" type="primary">CMKLR1</name>
</gene>
<evidence type="ECO:0000313" key="14">
    <source>
        <dbReference type="RefSeq" id="XP_030074129.1"/>
    </source>
</evidence>
<keyword evidence="8 10" id="KW-0807">Transducer</keyword>
<keyword evidence="13" id="KW-1185">Reference proteome</keyword>
<dbReference type="SUPFAM" id="SSF81321">
    <property type="entry name" value="Family A G protein-coupled receptor-like"/>
    <property type="match status" value="1"/>
</dbReference>
<feature type="transmembrane region" description="Helical" evidence="11">
    <location>
        <begin position="131"/>
        <end position="153"/>
    </location>
</feature>
<dbReference type="PANTHER" id="PTHR24225">
    <property type="entry name" value="CHEMOTACTIC RECEPTOR"/>
    <property type="match status" value="1"/>
</dbReference>
<reference evidence="13" key="1">
    <citation type="submission" date="2024-06" db="UniProtKB">
        <authorList>
            <consortium name="RefSeq"/>
        </authorList>
    </citation>
    <scope>NUCLEOTIDE SEQUENCE [LARGE SCALE GENOMIC DNA]</scope>
</reference>
<dbReference type="Proteomes" id="UP000515156">
    <property type="component" value="Chromosome 11"/>
</dbReference>
<name>A0A6P7ZEU8_9AMPH</name>
<proteinExistence type="inferred from homology"/>
<protein>
    <submittedName>
        <fullName evidence="14">Chemokine-like receptor 1</fullName>
    </submittedName>
</protein>
<evidence type="ECO:0000256" key="9">
    <source>
        <dbReference type="ARBA" id="ARBA00025736"/>
    </source>
</evidence>
<dbReference type="InterPro" id="IPR017452">
    <property type="entry name" value="GPCR_Rhodpsn_7TM"/>
</dbReference>
<feature type="domain" description="G-protein coupled receptors family 1 profile" evidence="12">
    <location>
        <begin position="75"/>
        <end position="324"/>
    </location>
</feature>
<evidence type="ECO:0000256" key="2">
    <source>
        <dbReference type="ARBA" id="ARBA00022692"/>
    </source>
</evidence>
<dbReference type="Gene3D" id="1.20.1070.10">
    <property type="entry name" value="Rhodopsin 7-helix transmembrane proteins"/>
    <property type="match status" value="1"/>
</dbReference>
<evidence type="ECO:0000256" key="1">
    <source>
        <dbReference type="ARBA" id="ARBA00004141"/>
    </source>
</evidence>
<dbReference type="OrthoDB" id="6088892at2759"/>
<evidence type="ECO:0000256" key="10">
    <source>
        <dbReference type="RuleBase" id="RU000688"/>
    </source>
</evidence>
<keyword evidence="6" id="KW-1015">Disulfide bond</keyword>
<keyword evidence="7 10" id="KW-0675">Receptor</keyword>
<dbReference type="PROSITE" id="PS50262">
    <property type="entry name" value="G_PROTEIN_RECEP_F1_2"/>
    <property type="match status" value="1"/>
</dbReference>
<dbReference type="GO" id="GO:0006954">
    <property type="term" value="P:inflammatory response"/>
    <property type="evidence" value="ECO:0007669"/>
    <property type="project" value="TreeGrafter"/>
</dbReference>
<evidence type="ECO:0000256" key="3">
    <source>
        <dbReference type="ARBA" id="ARBA00022989"/>
    </source>
</evidence>
<keyword evidence="4 10" id="KW-0297">G-protein coupled receptor</keyword>
<dbReference type="AlphaFoldDB" id="A0A6P7ZEU8"/>
<feature type="transmembrane region" description="Helical" evidence="11">
    <location>
        <begin position="233"/>
        <end position="255"/>
    </location>
</feature>
<dbReference type="CTD" id="1240"/>
<dbReference type="PRINTS" id="PR00237">
    <property type="entry name" value="GPCRRHODOPSN"/>
</dbReference>
<dbReference type="GO" id="GO:0007200">
    <property type="term" value="P:phospholipase C-activating G protein-coupled receptor signaling pathway"/>
    <property type="evidence" value="ECO:0007669"/>
    <property type="project" value="TreeGrafter"/>
</dbReference>
<comment type="subcellular location">
    <subcellularLocation>
        <location evidence="1">Membrane</location>
        <topology evidence="1">Multi-pass membrane protein</topology>
    </subcellularLocation>
</comment>
<sequence length="374" mass="41926">MNENTSNASETLDNFSIYSVMMETNTFSYSYSGDYDYSLPEVIKKPAGPKNEVEFFVRIFSVVIYSITCVLGVLGNGIVIAVIGLRMKKSVHTIYLLQLAIADFLFTSSLPVTIVYTAMNFHWIFGKVMCKLSSFILILNMYTSVFLLTIISLDRCISVIYPVWSQNHRTTKLACFICIAAWVLASLMSLPALFFRDTVTKDGVISCFNNYSLSISNNDIGETRHGSITIARFVIGFLICFIIIAGSYLILIFKLKRNRLAKSKKPLKIILCIIVAFFVCWCPYHVLSILEIKHSSFHSSVFKFGLPIATALATANSCMNPLLYVFMGQDFKQFKTSILSRLANALSDDTVHSRVSHRSFSKASSVTEKESIAL</sequence>
<dbReference type="GO" id="GO:0007204">
    <property type="term" value="P:positive regulation of cytosolic calcium ion concentration"/>
    <property type="evidence" value="ECO:0007669"/>
    <property type="project" value="TreeGrafter"/>
</dbReference>
<dbReference type="InterPro" id="IPR000276">
    <property type="entry name" value="GPCR_Rhodpsn"/>
</dbReference>
<accession>A0A6P7ZEU8</accession>
<evidence type="ECO:0000313" key="13">
    <source>
        <dbReference type="Proteomes" id="UP000515156"/>
    </source>
</evidence>
<evidence type="ECO:0000256" key="6">
    <source>
        <dbReference type="ARBA" id="ARBA00023157"/>
    </source>
</evidence>
<feature type="transmembrane region" description="Helical" evidence="11">
    <location>
        <begin position="173"/>
        <end position="194"/>
    </location>
</feature>
<dbReference type="PROSITE" id="PS00237">
    <property type="entry name" value="G_PROTEIN_RECEP_F1_1"/>
    <property type="match status" value="1"/>
</dbReference>
<dbReference type="InParanoid" id="A0A6P7ZEU8"/>
<organism evidence="13 14">
    <name type="scientific">Microcaecilia unicolor</name>
    <dbReference type="NCBI Taxonomy" id="1415580"/>
    <lineage>
        <taxon>Eukaryota</taxon>
        <taxon>Metazoa</taxon>
        <taxon>Chordata</taxon>
        <taxon>Craniata</taxon>
        <taxon>Vertebrata</taxon>
        <taxon>Euteleostomi</taxon>
        <taxon>Amphibia</taxon>
        <taxon>Gymnophiona</taxon>
        <taxon>Siphonopidae</taxon>
        <taxon>Microcaecilia</taxon>
    </lineage>
</organism>